<evidence type="ECO:0000313" key="3">
    <source>
        <dbReference type="Proteomes" id="UP000799429"/>
    </source>
</evidence>
<dbReference type="Proteomes" id="UP000799429">
    <property type="component" value="Unassembled WGS sequence"/>
</dbReference>
<organism evidence="2 3">
    <name type="scientific">Patellaria atrata CBS 101060</name>
    <dbReference type="NCBI Taxonomy" id="1346257"/>
    <lineage>
        <taxon>Eukaryota</taxon>
        <taxon>Fungi</taxon>
        <taxon>Dikarya</taxon>
        <taxon>Ascomycota</taxon>
        <taxon>Pezizomycotina</taxon>
        <taxon>Dothideomycetes</taxon>
        <taxon>Dothideomycetes incertae sedis</taxon>
        <taxon>Patellariales</taxon>
        <taxon>Patellariaceae</taxon>
        <taxon>Patellaria</taxon>
    </lineage>
</organism>
<gene>
    <name evidence="2" type="ORF">M501DRAFT_1015175</name>
</gene>
<dbReference type="EMBL" id="MU006093">
    <property type="protein sequence ID" value="KAF2840098.1"/>
    <property type="molecule type" value="Genomic_DNA"/>
</dbReference>
<protein>
    <submittedName>
        <fullName evidence="2">Uncharacterized protein</fullName>
    </submittedName>
</protein>
<sequence length="198" mass="21966">MAGNAYEQLHELAQSGALSHFESYVYKVDNSYEATIKLRYDEAFVDGTFQATATSVKMAKGLAALKAVSIIDEAVRRVRGLEVVHDETVERALENNGHPVKFIPREETRMSISIYNPELGDLMDFEVDDQMTPDEYEAAELADQGRTTPNTPVESPASTSKDERPVAFEDALVEFGFEGGQFEMMSQVLSSPTQTVED</sequence>
<evidence type="ECO:0000313" key="2">
    <source>
        <dbReference type="EMBL" id="KAF2840098.1"/>
    </source>
</evidence>
<evidence type="ECO:0000256" key="1">
    <source>
        <dbReference type="SAM" id="MobiDB-lite"/>
    </source>
</evidence>
<feature type="compositionally biased region" description="Polar residues" evidence="1">
    <location>
        <begin position="145"/>
        <end position="159"/>
    </location>
</feature>
<name>A0A9P4SCE8_9PEZI</name>
<feature type="region of interest" description="Disordered" evidence="1">
    <location>
        <begin position="140"/>
        <end position="165"/>
    </location>
</feature>
<comment type="caution">
    <text evidence="2">The sequence shown here is derived from an EMBL/GenBank/DDBJ whole genome shotgun (WGS) entry which is preliminary data.</text>
</comment>
<dbReference type="AlphaFoldDB" id="A0A9P4SCE8"/>
<reference evidence="2" key="1">
    <citation type="journal article" date="2020" name="Stud. Mycol.">
        <title>101 Dothideomycetes genomes: a test case for predicting lifestyles and emergence of pathogens.</title>
        <authorList>
            <person name="Haridas S."/>
            <person name="Albert R."/>
            <person name="Binder M."/>
            <person name="Bloem J."/>
            <person name="Labutti K."/>
            <person name="Salamov A."/>
            <person name="Andreopoulos B."/>
            <person name="Baker S."/>
            <person name="Barry K."/>
            <person name="Bills G."/>
            <person name="Bluhm B."/>
            <person name="Cannon C."/>
            <person name="Castanera R."/>
            <person name="Culley D."/>
            <person name="Daum C."/>
            <person name="Ezra D."/>
            <person name="Gonzalez J."/>
            <person name="Henrissat B."/>
            <person name="Kuo A."/>
            <person name="Liang C."/>
            <person name="Lipzen A."/>
            <person name="Lutzoni F."/>
            <person name="Magnuson J."/>
            <person name="Mondo S."/>
            <person name="Nolan M."/>
            <person name="Ohm R."/>
            <person name="Pangilinan J."/>
            <person name="Park H.-J."/>
            <person name="Ramirez L."/>
            <person name="Alfaro M."/>
            <person name="Sun H."/>
            <person name="Tritt A."/>
            <person name="Yoshinaga Y."/>
            <person name="Zwiers L.-H."/>
            <person name="Turgeon B."/>
            <person name="Goodwin S."/>
            <person name="Spatafora J."/>
            <person name="Crous P."/>
            <person name="Grigoriev I."/>
        </authorList>
    </citation>
    <scope>NUCLEOTIDE SEQUENCE</scope>
    <source>
        <strain evidence="2">CBS 101060</strain>
    </source>
</reference>
<accession>A0A9P4SCE8</accession>
<proteinExistence type="predicted"/>
<keyword evidence="3" id="KW-1185">Reference proteome</keyword>